<evidence type="ECO:0000313" key="2">
    <source>
        <dbReference type="EnsemblPlants" id="QL10p066384:mrna"/>
    </source>
</evidence>
<feature type="domain" description="R13L1/DRL21-like LRR repeat region" evidence="1">
    <location>
        <begin position="23"/>
        <end position="98"/>
    </location>
</feature>
<dbReference type="InParanoid" id="A0A7N2MX07"/>
<dbReference type="AlphaFoldDB" id="A0A7N2MX07"/>
<dbReference type="EMBL" id="LRBV02000010">
    <property type="status" value="NOT_ANNOTATED_CDS"/>
    <property type="molecule type" value="Genomic_DNA"/>
</dbReference>
<reference evidence="2" key="2">
    <citation type="submission" date="2021-01" db="UniProtKB">
        <authorList>
            <consortium name="EnsemblPlants"/>
        </authorList>
    </citation>
    <scope>IDENTIFICATION</scope>
</reference>
<evidence type="ECO:0000313" key="3">
    <source>
        <dbReference type="Proteomes" id="UP000594261"/>
    </source>
</evidence>
<name>A0A7N2MX07_QUELO</name>
<organism evidence="2 3">
    <name type="scientific">Quercus lobata</name>
    <name type="common">Valley oak</name>
    <dbReference type="NCBI Taxonomy" id="97700"/>
    <lineage>
        <taxon>Eukaryota</taxon>
        <taxon>Viridiplantae</taxon>
        <taxon>Streptophyta</taxon>
        <taxon>Embryophyta</taxon>
        <taxon>Tracheophyta</taxon>
        <taxon>Spermatophyta</taxon>
        <taxon>Magnoliopsida</taxon>
        <taxon>eudicotyledons</taxon>
        <taxon>Gunneridae</taxon>
        <taxon>Pentapetalae</taxon>
        <taxon>rosids</taxon>
        <taxon>fabids</taxon>
        <taxon>Fagales</taxon>
        <taxon>Fagaceae</taxon>
        <taxon>Quercus</taxon>
    </lineage>
</organism>
<dbReference type="Proteomes" id="UP000594261">
    <property type="component" value="Chromosome 10"/>
</dbReference>
<dbReference type="PANTHER" id="PTHR47186:SF3">
    <property type="entry name" value="OS09G0267800 PROTEIN"/>
    <property type="match status" value="1"/>
</dbReference>
<keyword evidence="3" id="KW-1185">Reference proteome</keyword>
<dbReference type="PANTHER" id="PTHR47186">
    <property type="entry name" value="LEUCINE-RICH REPEAT-CONTAINING PROTEIN 57"/>
    <property type="match status" value="1"/>
</dbReference>
<dbReference type="EnsemblPlants" id="QL10p066384:mrna">
    <property type="protein sequence ID" value="QL10p066384:mrna"/>
    <property type="gene ID" value="QL10p066384"/>
</dbReference>
<proteinExistence type="predicted"/>
<accession>A0A7N2MX07</accession>
<sequence>MGRLTCLQTFPYFCMGRDEGYRMKELGPLKNLRGEKNIYCLEKVEDEEEPKSAKLKEKEIFKLGLHWSYDREEDMYYDKDEKYMFGLEEWKDAKELRRSGVPSIIRSGLQCVEYMENGDCRLPSSFTSSIHPSLQKLILCESTYSLLVLDQIQYFIALKILWIEGFYEMVALPEWLDNLSSPQKLYIMDYNCLVHLPTEEAM</sequence>
<dbReference type="Pfam" id="PF25019">
    <property type="entry name" value="LRR_R13L1-DRL21"/>
    <property type="match status" value="1"/>
</dbReference>
<dbReference type="Gramene" id="QL10p066384:mrna">
    <property type="protein sequence ID" value="QL10p066384:mrna"/>
    <property type="gene ID" value="QL10p066384"/>
</dbReference>
<protein>
    <recommendedName>
        <fullName evidence="1">R13L1/DRL21-like LRR repeat region domain-containing protein</fullName>
    </recommendedName>
</protein>
<dbReference type="InterPro" id="IPR032675">
    <property type="entry name" value="LRR_dom_sf"/>
</dbReference>
<reference evidence="2 3" key="1">
    <citation type="journal article" date="2016" name="G3 (Bethesda)">
        <title>First Draft Assembly and Annotation of the Genome of a California Endemic Oak Quercus lobata Nee (Fagaceae).</title>
        <authorList>
            <person name="Sork V.L."/>
            <person name="Fitz-Gibbon S.T."/>
            <person name="Puiu D."/>
            <person name="Crepeau M."/>
            <person name="Gugger P.F."/>
            <person name="Sherman R."/>
            <person name="Stevens K."/>
            <person name="Langley C.H."/>
            <person name="Pellegrini M."/>
            <person name="Salzberg S.L."/>
        </authorList>
    </citation>
    <scope>NUCLEOTIDE SEQUENCE [LARGE SCALE GENOMIC DNA]</scope>
    <source>
        <strain evidence="2 3">cv. SW786</strain>
    </source>
</reference>
<evidence type="ECO:0000259" key="1">
    <source>
        <dbReference type="Pfam" id="PF25019"/>
    </source>
</evidence>
<dbReference type="InterPro" id="IPR056789">
    <property type="entry name" value="LRR_R13L1-DRL21"/>
</dbReference>
<dbReference type="Gene3D" id="3.80.10.10">
    <property type="entry name" value="Ribonuclease Inhibitor"/>
    <property type="match status" value="1"/>
</dbReference>